<evidence type="ECO:0000313" key="2">
    <source>
        <dbReference type="Proteomes" id="UP000187172"/>
    </source>
</evidence>
<sequence length="245" mass="27486">MTFFGRYVSHEMSNPDSGLYLPKLIREMALDPYFFGGMHVDKVTETDDIICMRSGDFEVQPSCYGLPDINLAGMTVKGLSNITVYHDPLYHDVNHYELSFTFTKGNEGSSLTFSGDFRLDQRCRYPDAAPGHQDFTATGTGTFTATVGTAYVNVYGTMETDGNTVEARVDQIQFDARAFIGNVKNITISVNITDHEAWNFYAEQALNAVQTIDQMTSQLSETLNQEQIRQMFAKKITEKINEVIS</sequence>
<organism evidence="1 2">
    <name type="scientific">Paenibacillus rhizosphaerae</name>
    <dbReference type="NCBI Taxonomy" id="297318"/>
    <lineage>
        <taxon>Bacteria</taxon>
        <taxon>Bacillati</taxon>
        <taxon>Bacillota</taxon>
        <taxon>Bacilli</taxon>
        <taxon>Bacillales</taxon>
        <taxon>Paenibacillaceae</taxon>
        <taxon>Paenibacillus</taxon>
    </lineage>
</organism>
<dbReference type="STRING" id="297318.BK138_09375"/>
<dbReference type="AlphaFoldDB" id="A0A1R1F3K5"/>
<comment type="caution">
    <text evidence="1">The sequence shown here is derived from an EMBL/GenBank/DDBJ whole genome shotgun (WGS) entry which is preliminary data.</text>
</comment>
<evidence type="ECO:0000313" key="1">
    <source>
        <dbReference type="EMBL" id="OMF58698.1"/>
    </source>
</evidence>
<accession>A0A1R1F3K5</accession>
<name>A0A1R1F3K5_9BACL</name>
<proteinExistence type="predicted"/>
<protein>
    <submittedName>
        <fullName evidence="1">Uncharacterized protein</fullName>
    </submittedName>
</protein>
<dbReference type="Proteomes" id="UP000187172">
    <property type="component" value="Unassembled WGS sequence"/>
</dbReference>
<reference evidence="1 2" key="1">
    <citation type="submission" date="2016-11" db="EMBL/GenBank/DDBJ databases">
        <title>Paenibacillus species isolates.</title>
        <authorList>
            <person name="Beno S.M."/>
        </authorList>
    </citation>
    <scope>NUCLEOTIDE SEQUENCE [LARGE SCALE GENOMIC DNA]</scope>
    <source>
        <strain evidence="1 2">FSL R5-0378</strain>
    </source>
</reference>
<keyword evidence="2" id="KW-1185">Reference proteome</keyword>
<gene>
    <name evidence="1" type="ORF">BK138_09375</name>
</gene>
<dbReference type="EMBL" id="MRTP01000001">
    <property type="protein sequence ID" value="OMF58698.1"/>
    <property type="molecule type" value="Genomic_DNA"/>
</dbReference>